<dbReference type="PANTHER" id="PTHR47099:SF1">
    <property type="entry name" value="METHYLCOBAMIDE:COM METHYLTRANSFERASE MTBA"/>
    <property type="match status" value="1"/>
</dbReference>
<dbReference type="InterPro" id="IPR038071">
    <property type="entry name" value="UROD/MetE-like_sf"/>
</dbReference>
<dbReference type="GO" id="GO:0004853">
    <property type="term" value="F:uroporphyrinogen decarboxylase activity"/>
    <property type="evidence" value="ECO:0007669"/>
    <property type="project" value="InterPro"/>
</dbReference>
<feature type="domain" description="Uroporphyrinogen decarboxylase (URO-D)" evidence="1">
    <location>
        <begin position="174"/>
        <end position="361"/>
    </location>
</feature>
<dbReference type="SUPFAM" id="SSF51726">
    <property type="entry name" value="UROD/MetE-like"/>
    <property type="match status" value="1"/>
</dbReference>
<protein>
    <submittedName>
        <fullName evidence="2">Methylcobalamin:coenzyme M methyltransferase</fullName>
    </submittedName>
</protein>
<name>A0A1V6CCI2_UNCT6</name>
<dbReference type="GO" id="GO:0032259">
    <property type="term" value="P:methylation"/>
    <property type="evidence" value="ECO:0007669"/>
    <property type="project" value="UniProtKB-KW"/>
</dbReference>
<evidence type="ECO:0000259" key="1">
    <source>
        <dbReference type="Pfam" id="PF01208"/>
    </source>
</evidence>
<dbReference type="AlphaFoldDB" id="A0A1V6CCI2"/>
<dbReference type="GO" id="GO:0006779">
    <property type="term" value="P:porphyrin-containing compound biosynthetic process"/>
    <property type="evidence" value="ECO:0007669"/>
    <property type="project" value="InterPro"/>
</dbReference>
<reference evidence="2" key="1">
    <citation type="submission" date="2017-02" db="EMBL/GenBank/DDBJ databases">
        <title>Delving into the versatile metabolic prowess of the omnipresent phylum Bacteroidetes.</title>
        <authorList>
            <person name="Nobu M.K."/>
            <person name="Mei R."/>
            <person name="Narihiro T."/>
            <person name="Kuroda K."/>
            <person name="Liu W.-T."/>
        </authorList>
    </citation>
    <scope>NUCLEOTIDE SEQUENCE</scope>
    <source>
        <strain evidence="2">ADurb.Bin131</strain>
    </source>
</reference>
<gene>
    <name evidence="2" type="ORF">BWX89_00463</name>
</gene>
<evidence type="ECO:0000313" key="2">
    <source>
        <dbReference type="EMBL" id="OQB74622.1"/>
    </source>
</evidence>
<dbReference type="InterPro" id="IPR052024">
    <property type="entry name" value="Methanogen_methyltrans"/>
</dbReference>
<organism evidence="2">
    <name type="scientific">candidate division TA06 bacterium ADurb.Bin131</name>
    <dbReference type="NCBI Taxonomy" id="1852827"/>
    <lineage>
        <taxon>Bacteria</taxon>
        <taxon>Bacteria division TA06</taxon>
    </lineage>
</organism>
<dbReference type="EMBL" id="MWDQ01000035">
    <property type="protein sequence ID" value="OQB74622.1"/>
    <property type="molecule type" value="Genomic_DNA"/>
</dbReference>
<accession>A0A1V6CCI2</accession>
<dbReference type="Gene3D" id="3.20.20.210">
    <property type="match status" value="1"/>
</dbReference>
<dbReference type="Pfam" id="PF01208">
    <property type="entry name" value="URO-D"/>
    <property type="match status" value="1"/>
</dbReference>
<dbReference type="PANTHER" id="PTHR47099">
    <property type="entry name" value="METHYLCOBAMIDE:COM METHYLTRANSFERASE MTBA"/>
    <property type="match status" value="1"/>
</dbReference>
<comment type="caution">
    <text evidence="2">The sequence shown here is derived from an EMBL/GenBank/DDBJ whole genome shotgun (WGS) entry which is preliminary data.</text>
</comment>
<dbReference type="Proteomes" id="UP000485562">
    <property type="component" value="Unassembled WGS sequence"/>
</dbReference>
<dbReference type="InterPro" id="IPR000257">
    <property type="entry name" value="Uroporphyrinogen_deCOase"/>
</dbReference>
<sequence length="365" mass="42126">MVKVPLSNPNPDVRKFVDVILGKTIPERPPLIELFLDYEVVREISKNILGRQWVDPDEKDIESQRKYYRNSVEVYYRMGYDFYRITGAVGYNFTGNTRQGKDTAIFSRGTRHWAEEKKGPISNWDDFEKYPWPDPRKFDFWYYDFVSKNLPDGMGILACPSSGFLEIPLDTLFGYENLCYLMYDQPDLVSEVFRRVGETLYAYYEMIVGLPKLVGFFQGDDMGFKTGPLVPPDFLRTYVLPWHKKVADLAHKNGLIYLLHACGNLDAIMPDLINDVRIDGKHSYEDEGNPVIEAKRKYGDKIAILGGVDIDKLVRMDEQSLRKHTRKIIDTCMPGGRYCLGSGNSITNYVPLQNYFAMVEEGLNY</sequence>
<dbReference type="GO" id="GO:0008168">
    <property type="term" value="F:methyltransferase activity"/>
    <property type="evidence" value="ECO:0007669"/>
    <property type="project" value="UniProtKB-KW"/>
</dbReference>
<keyword evidence="2" id="KW-0489">Methyltransferase</keyword>
<proteinExistence type="predicted"/>
<keyword evidence="2" id="KW-0808">Transferase</keyword>